<feature type="compositionally biased region" description="Acidic residues" evidence="1">
    <location>
        <begin position="53"/>
        <end position="71"/>
    </location>
</feature>
<feature type="compositionally biased region" description="Acidic residues" evidence="1">
    <location>
        <begin position="108"/>
        <end position="120"/>
    </location>
</feature>
<gene>
    <name evidence="2" type="ORF">AB205_0206780</name>
</gene>
<sequence length="208" mass="24257">MWEEYPDVYGVRRSNRSRQEPSRFNIKAECTDSESESPKRRSLRSASKKEAIFDSEDEEEDEESSSEDDETERPKLRPRRAAAKRGMSRAGGRSQKKPQRGKRRTTESSDEDDDDDDDDDTPKRQTKRRAAKAVSYKEDDDFETDSDDLIEMQGEEAEEPEDNHETIEKVLESRIGKKGGWCMIVYLKRIFTVSKHHKPKKKSIIFIF</sequence>
<reference evidence="2" key="1">
    <citation type="submission" date="2017-08" db="EMBL/GenBank/DDBJ databases">
        <title>Assembly of the North American Bullfrog Genome.</title>
        <authorList>
            <person name="Warren R.L."/>
            <person name="Vandervalk B.P."/>
            <person name="Kucuk E."/>
            <person name="Birol I."/>
            <person name="Helbing C."/>
            <person name="Pandoh P."/>
            <person name="Behsaz B."/>
            <person name="Mohamadi H."/>
            <person name="Chu J."/>
            <person name="Jackman S."/>
            <person name="Hammond S.A."/>
            <person name="Veldhoen N."/>
            <person name="Kirk H."/>
            <person name="Zhao Y."/>
            <person name="Coope R."/>
            <person name="Pleasance S."/>
            <person name="Moore R."/>
            <person name="Holt R."/>
        </authorList>
    </citation>
    <scope>NUCLEOTIDE SEQUENCE</scope>
    <source>
        <strain evidence="2">Bruno</strain>
        <tissue evidence="2">Liver</tissue>
    </source>
</reference>
<organism evidence="2">
    <name type="scientific">Aquarana catesbeiana</name>
    <name type="common">American bullfrog</name>
    <name type="synonym">Rana catesbeiana</name>
    <dbReference type="NCBI Taxonomy" id="8400"/>
    <lineage>
        <taxon>Eukaryota</taxon>
        <taxon>Metazoa</taxon>
        <taxon>Chordata</taxon>
        <taxon>Craniata</taxon>
        <taxon>Vertebrata</taxon>
        <taxon>Euteleostomi</taxon>
        <taxon>Amphibia</taxon>
        <taxon>Batrachia</taxon>
        <taxon>Anura</taxon>
        <taxon>Neobatrachia</taxon>
        <taxon>Ranoidea</taxon>
        <taxon>Ranidae</taxon>
        <taxon>Aquarana</taxon>
    </lineage>
</organism>
<dbReference type="EMBL" id="KV927097">
    <property type="protein sequence ID" value="PIO35517.1"/>
    <property type="molecule type" value="Genomic_DNA"/>
</dbReference>
<name>A0A2G9S5R5_AQUCT</name>
<accession>A0A2G9S5R5</accession>
<protein>
    <submittedName>
        <fullName evidence="2">Uncharacterized protein</fullName>
    </submittedName>
</protein>
<dbReference type="EMBL" id="KV927097">
    <property type="protein sequence ID" value="PIO35518.1"/>
    <property type="molecule type" value="Genomic_DNA"/>
</dbReference>
<feature type="compositionally biased region" description="Basic residues" evidence="1">
    <location>
        <begin position="94"/>
        <end position="103"/>
    </location>
</feature>
<proteinExistence type="predicted"/>
<dbReference type="AlphaFoldDB" id="A0A2G9S5R5"/>
<feature type="region of interest" description="Disordered" evidence="1">
    <location>
        <begin position="1"/>
        <end position="146"/>
    </location>
</feature>
<evidence type="ECO:0000256" key="1">
    <source>
        <dbReference type="SAM" id="MobiDB-lite"/>
    </source>
</evidence>
<evidence type="ECO:0000313" key="2">
    <source>
        <dbReference type="EMBL" id="PIO35518.1"/>
    </source>
</evidence>
<dbReference type="OrthoDB" id="5857104at2759"/>
<feature type="compositionally biased region" description="Basic residues" evidence="1">
    <location>
        <begin position="76"/>
        <end position="87"/>
    </location>
</feature>